<sequence>MVKKINPPRETDNLSTRLTTWPKGKTIERIHSSQFGATEFNPGKGKGRFSPIIKSEGSNISTLYGGETLPVALMETVLHDLPIPCEDAPVELSTLDNLARSQISAKKDIQLVDLNPRFIKRVGITQGDLLGSSADNYPETRKWAEKIHNDNPEAHGIQWPSKQHGDKAIMLFGDRVDIRDLDVTVDSEPASISTDVNNELTALAEEMALVLIPKALV</sequence>
<evidence type="ECO:0000259" key="1">
    <source>
        <dbReference type="SMART" id="SM00953"/>
    </source>
</evidence>
<name>A0A5R9LKV9_9ENTR</name>
<dbReference type="Proteomes" id="UP000307430">
    <property type="component" value="Unassembled WGS sequence"/>
</dbReference>
<dbReference type="Pfam" id="PF08808">
    <property type="entry name" value="RES"/>
    <property type="match status" value="1"/>
</dbReference>
<reference evidence="2 3" key="1">
    <citation type="submission" date="2019-05" db="EMBL/GenBank/DDBJ databases">
        <title>Genome sequence of Klebsiella sp strain TOUT106.</title>
        <authorList>
            <person name="Rahi P."/>
            <person name="Chaudhari D."/>
        </authorList>
    </citation>
    <scope>NUCLEOTIDE SEQUENCE [LARGE SCALE GENOMIC DNA]</scope>
    <source>
        <strain evidence="2 3">TOUT106</strain>
    </source>
</reference>
<protein>
    <submittedName>
        <fullName evidence="2">RES domain-containing protein</fullName>
    </submittedName>
</protein>
<evidence type="ECO:0000313" key="3">
    <source>
        <dbReference type="Proteomes" id="UP000307430"/>
    </source>
</evidence>
<dbReference type="InterPro" id="IPR014914">
    <property type="entry name" value="RES_dom"/>
</dbReference>
<gene>
    <name evidence="2" type="ORF">FE839_05775</name>
</gene>
<comment type="caution">
    <text evidence="2">The sequence shown here is derived from an EMBL/GenBank/DDBJ whole genome shotgun (WGS) entry which is preliminary data.</text>
</comment>
<dbReference type="EMBL" id="VCHQ01000007">
    <property type="protein sequence ID" value="TLV21542.1"/>
    <property type="molecule type" value="Genomic_DNA"/>
</dbReference>
<organism evidence="2 3">
    <name type="scientific">Klebsiella indica</name>
    <dbReference type="NCBI Taxonomy" id="2582917"/>
    <lineage>
        <taxon>Bacteria</taxon>
        <taxon>Pseudomonadati</taxon>
        <taxon>Pseudomonadota</taxon>
        <taxon>Gammaproteobacteria</taxon>
        <taxon>Enterobacterales</taxon>
        <taxon>Enterobacteriaceae</taxon>
        <taxon>Klebsiella/Raoultella group</taxon>
        <taxon>Klebsiella</taxon>
    </lineage>
</organism>
<keyword evidence="3" id="KW-1185">Reference proteome</keyword>
<dbReference type="RefSeq" id="WP_138359892.1">
    <property type="nucleotide sequence ID" value="NZ_VCHQ01000007.1"/>
</dbReference>
<dbReference type="AlphaFoldDB" id="A0A5R9LKV9"/>
<evidence type="ECO:0000313" key="2">
    <source>
        <dbReference type="EMBL" id="TLV21542.1"/>
    </source>
</evidence>
<accession>A0A5R9LKV9</accession>
<proteinExistence type="predicted"/>
<feature type="domain" description="RES" evidence="1">
    <location>
        <begin position="40"/>
        <end position="184"/>
    </location>
</feature>
<dbReference type="SMART" id="SM00953">
    <property type="entry name" value="RES"/>
    <property type="match status" value="1"/>
</dbReference>